<keyword evidence="2" id="KW-1185">Reference proteome</keyword>
<comment type="caution">
    <text evidence="1">The sequence shown here is derived from an EMBL/GenBank/DDBJ whole genome shotgun (WGS) entry which is preliminary data.</text>
</comment>
<dbReference type="STRING" id="33114.A0A2G2VSS8"/>
<name>A0A2G2VSS8_CAPBA</name>
<protein>
    <recommendedName>
        <fullName evidence="3">Mitochondrial protein</fullName>
    </recommendedName>
</protein>
<dbReference type="OrthoDB" id="1909920at2759"/>
<dbReference type="InterPro" id="IPR043502">
    <property type="entry name" value="DNA/RNA_pol_sf"/>
</dbReference>
<sequence length="219" mass="25190">MGGHRQREELKNHPKWVRVEIAEGERDAVPKIIKVECDKSHLGDPEEHKLPVETAPTFSMQIGNGDIISYNKVCRNLQIQLSGFTVTQDYYSFAIGWPDLVSGIKWLASLKTIQANWNDIFILFNWKGKHYKLQGVRSTNSTMASLQSFNKLYENPAVLDWPLPKKVKELPGYLGFMGYYRQFVKNYGILARLSTDLTKKDAFIWNTTAEKAVQHLERV</sequence>
<evidence type="ECO:0000313" key="2">
    <source>
        <dbReference type="Proteomes" id="UP000224567"/>
    </source>
</evidence>
<gene>
    <name evidence="1" type="ORF">CQW23_23734</name>
</gene>
<accession>A0A2G2VSS8</accession>
<reference evidence="2" key="2">
    <citation type="journal article" date="2017" name="J. Anim. Genet.">
        <title>Multiple reference genome sequences of hot pepper reveal the massive evolution of plant disease resistance genes by retroduplication.</title>
        <authorList>
            <person name="Kim S."/>
            <person name="Park J."/>
            <person name="Yeom S.-I."/>
            <person name="Kim Y.-M."/>
            <person name="Seo E."/>
            <person name="Kim K.-T."/>
            <person name="Kim M.-S."/>
            <person name="Lee J.M."/>
            <person name="Cheong K."/>
            <person name="Shin H.-S."/>
            <person name="Kim S.-B."/>
            <person name="Han K."/>
            <person name="Lee J."/>
            <person name="Park M."/>
            <person name="Lee H.-A."/>
            <person name="Lee H.-Y."/>
            <person name="Lee Y."/>
            <person name="Oh S."/>
            <person name="Lee J.H."/>
            <person name="Choi E."/>
            <person name="Choi E."/>
            <person name="Lee S.E."/>
            <person name="Jeon J."/>
            <person name="Kim H."/>
            <person name="Choi G."/>
            <person name="Song H."/>
            <person name="Lee J."/>
            <person name="Lee S.-C."/>
            <person name="Kwon J.-K."/>
            <person name="Lee H.-Y."/>
            <person name="Koo N."/>
            <person name="Hong Y."/>
            <person name="Kim R.W."/>
            <person name="Kang W.-H."/>
            <person name="Huh J.H."/>
            <person name="Kang B.-C."/>
            <person name="Yang T.-J."/>
            <person name="Lee Y.-H."/>
            <person name="Bennetzen J.L."/>
            <person name="Choi D."/>
        </authorList>
    </citation>
    <scope>NUCLEOTIDE SEQUENCE [LARGE SCALE GENOMIC DNA]</scope>
    <source>
        <strain evidence="2">cv. PBC81</strain>
    </source>
</reference>
<dbReference type="EMBL" id="MLFT02000010">
    <property type="protein sequence ID" value="PHT36034.1"/>
    <property type="molecule type" value="Genomic_DNA"/>
</dbReference>
<evidence type="ECO:0000313" key="1">
    <source>
        <dbReference type="EMBL" id="PHT36034.1"/>
    </source>
</evidence>
<organism evidence="1 2">
    <name type="scientific">Capsicum baccatum</name>
    <name type="common">Peruvian pepper</name>
    <dbReference type="NCBI Taxonomy" id="33114"/>
    <lineage>
        <taxon>Eukaryota</taxon>
        <taxon>Viridiplantae</taxon>
        <taxon>Streptophyta</taxon>
        <taxon>Embryophyta</taxon>
        <taxon>Tracheophyta</taxon>
        <taxon>Spermatophyta</taxon>
        <taxon>Magnoliopsida</taxon>
        <taxon>eudicotyledons</taxon>
        <taxon>Gunneridae</taxon>
        <taxon>Pentapetalae</taxon>
        <taxon>asterids</taxon>
        <taxon>lamiids</taxon>
        <taxon>Solanales</taxon>
        <taxon>Solanaceae</taxon>
        <taxon>Solanoideae</taxon>
        <taxon>Capsiceae</taxon>
        <taxon>Capsicum</taxon>
    </lineage>
</organism>
<dbReference type="Gene3D" id="3.30.70.270">
    <property type="match status" value="1"/>
</dbReference>
<dbReference type="SUPFAM" id="SSF56672">
    <property type="entry name" value="DNA/RNA polymerases"/>
    <property type="match status" value="1"/>
</dbReference>
<proteinExistence type="predicted"/>
<dbReference type="Proteomes" id="UP000224567">
    <property type="component" value="Unassembled WGS sequence"/>
</dbReference>
<evidence type="ECO:0008006" key="3">
    <source>
        <dbReference type="Google" id="ProtNLM"/>
    </source>
</evidence>
<reference evidence="1 2" key="1">
    <citation type="journal article" date="2017" name="Genome Biol.">
        <title>New reference genome sequences of hot pepper reveal the massive evolution of plant disease-resistance genes by retroduplication.</title>
        <authorList>
            <person name="Kim S."/>
            <person name="Park J."/>
            <person name="Yeom S.I."/>
            <person name="Kim Y.M."/>
            <person name="Seo E."/>
            <person name="Kim K.T."/>
            <person name="Kim M.S."/>
            <person name="Lee J.M."/>
            <person name="Cheong K."/>
            <person name="Shin H.S."/>
            <person name="Kim S.B."/>
            <person name="Han K."/>
            <person name="Lee J."/>
            <person name="Park M."/>
            <person name="Lee H.A."/>
            <person name="Lee H.Y."/>
            <person name="Lee Y."/>
            <person name="Oh S."/>
            <person name="Lee J.H."/>
            <person name="Choi E."/>
            <person name="Choi E."/>
            <person name="Lee S.E."/>
            <person name="Jeon J."/>
            <person name="Kim H."/>
            <person name="Choi G."/>
            <person name="Song H."/>
            <person name="Lee J."/>
            <person name="Lee S.C."/>
            <person name="Kwon J.K."/>
            <person name="Lee H.Y."/>
            <person name="Koo N."/>
            <person name="Hong Y."/>
            <person name="Kim R.W."/>
            <person name="Kang W.H."/>
            <person name="Huh J.H."/>
            <person name="Kang B.C."/>
            <person name="Yang T.J."/>
            <person name="Lee Y.H."/>
            <person name="Bennetzen J.L."/>
            <person name="Choi D."/>
        </authorList>
    </citation>
    <scope>NUCLEOTIDE SEQUENCE [LARGE SCALE GENOMIC DNA]</scope>
    <source>
        <strain evidence="2">cv. PBC81</strain>
    </source>
</reference>
<dbReference type="InterPro" id="IPR043128">
    <property type="entry name" value="Rev_trsase/Diguanyl_cyclase"/>
</dbReference>
<dbReference type="AlphaFoldDB" id="A0A2G2VSS8"/>